<dbReference type="SMART" id="SM00354">
    <property type="entry name" value="HTH_LACI"/>
    <property type="match status" value="1"/>
</dbReference>
<dbReference type="PROSITE" id="PS50932">
    <property type="entry name" value="HTH_LACI_2"/>
    <property type="match status" value="1"/>
</dbReference>
<dbReference type="Pfam" id="PF00356">
    <property type="entry name" value="LacI"/>
    <property type="match status" value="1"/>
</dbReference>
<dbReference type="PANTHER" id="PTHR30146">
    <property type="entry name" value="LACI-RELATED TRANSCRIPTIONAL REPRESSOR"/>
    <property type="match status" value="1"/>
</dbReference>
<protein>
    <submittedName>
        <fullName evidence="5">LacI family transcriptional regulator</fullName>
    </submittedName>
</protein>
<organism evidence="5 6">
    <name type="scientific">Deinococcus roseus</name>
    <dbReference type="NCBI Taxonomy" id="392414"/>
    <lineage>
        <taxon>Bacteria</taxon>
        <taxon>Thermotogati</taxon>
        <taxon>Deinococcota</taxon>
        <taxon>Deinococci</taxon>
        <taxon>Deinococcales</taxon>
        <taxon>Deinococcaceae</taxon>
        <taxon>Deinococcus</taxon>
    </lineage>
</organism>
<dbReference type="InterPro" id="IPR046335">
    <property type="entry name" value="LacI/GalR-like_sensor"/>
</dbReference>
<keyword evidence="3" id="KW-0804">Transcription</keyword>
<gene>
    <name evidence="5" type="ORF">GCM10008938_27280</name>
</gene>
<dbReference type="RefSeq" id="WP_189003257.1">
    <property type="nucleotide sequence ID" value="NZ_BMOD01000010.1"/>
</dbReference>
<evidence type="ECO:0000259" key="4">
    <source>
        <dbReference type="PROSITE" id="PS50932"/>
    </source>
</evidence>
<dbReference type="SUPFAM" id="SSF47413">
    <property type="entry name" value="lambda repressor-like DNA-binding domains"/>
    <property type="match status" value="1"/>
</dbReference>
<keyword evidence="1" id="KW-0805">Transcription regulation</keyword>
<evidence type="ECO:0000256" key="3">
    <source>
        <dbReference type="ARBA" id="ARBA00023163"/>
    </source>
</evidence>
<dbReference type="PRINTS" id="PR00036">
    <property type="entry name" value="HTHLACI"/>
</dbReference>
<feature type="domain" description="HTH lacI-type" evidence="4">
    <location>
        <begin position="5"/>
        <end position="59"/>
    </location>
</feature>
<evidence type="ECO:0000256" key="2">
    <source>
        <dbReference type="ARBA" id="ARBA00023125"/>
    </source>
</evidence>
<dbReference type="CDD" id="cd06290">
    <property type="entry name" value="PBP1_LacI-like"/>
    <property type="match status" value="1"/>
</dbReference>
<evidence type="ECO:0000256" key="1">
    <source>
        <dbReference type="ARBA" id="ARBA00023015"/>
    </source>
</evidence>
<dbReference type="InterPro" id="IPR010982">
    <property type="entry name" value="Lambda_DNA-bd_dom_sf"/>
</dbReference>
<dbReference type="Gene3D" id="3.40.50.2300">
    <property type="match status" value="2"/>
</dbReference>
<dbReference type="CDD" id="cd01392">
    <property type="entry name" value="HTH_LacI"/>
    <property type="match status" value="1"/>
</dbReference>
<dbReference type="SUPFAM" id="SSF53822">
    <property type="entry name" value="Periplasmic binding protein-like I"/>
    <property type="match status" value="1"/>
</dbReference>
<evidence type="ECO:0000313" key="6">
    <source>
        <dbReference type="Proteomes" id="UP000632222"/>
    </source>
</evidence>
<keyword evidence="2" id="KW-0238">DNA-binding</keyword>
<reference evidence="6" key="1">
    <citation type="journal article" date="2019" name="Int. J. Syst. Evol. Microbiol.">
        <title>The Global Catalogue of Microorganisms (GCM) 10K type strain sequencing project: providing services to taxonomists for standard genome sequencing and annotation.</title>
        <authorList>
            <consortium name="The Broad Institute Genomics Platform"/>
            <consortium name="The Broad Institute Genome Sequencing Center for Infectious Disease"/>
            <person name="Wu L."/>
            <person name="Ma J."/>
        </authorList>
    </citation>
    <scope>NUCLEOTIDE SEQUENCE [LARGE SCALE GENOMIC DNA]</scope>
    <source>
        <strain evidence="6">JCM 14370</strain>
    </source>
</reference>
<dbReference type="Gene3D" id="1.10.260.40">
    <property type="entry name" value="lambda repressor-like DNA-binding domains"/>
    <property type="match status" value="1"/>
</dbReference>
<sequence length="333" mass="36771">MRETVTLNHVAREAGVSPSTVSRVINGTAQVAPEKHKAVLEAIQRLGYSPNVLAKGLAQGKSLSIGVVTQEISSPFYGEILKGIEQGLDGSPYHPIFASGHWRADREKEALRVLSGRRVDAMIVLDGLVPERELLLLAKSMPIIVIGRRIKGMERHCLDIDHTQGAYMGTRHLIELGHSRIAHISGPLHNKAAHDRYQGYKKAIQEAGLQLDLDLVVEGNFTEQSGVLAMDALFSKTRNFTAILGSNDQMAFGAKLALYRRGIRVPHDISLVGFDDLPGCSYMTPPLTTVRFPTLEFGREAARVILLMLENRPYTLHNFQSQLIVRESTALLR</sequence>
<name>A0ABQ2D0T0_9DEIO</name>
<evidence type="ECO:0000313" key="5">
    <source>
        <dbReference type="EMBL" id="GGJ39802.1"/>
    </source>
</evidence>
<dbReference type="PANTHER" id="PTHR30146:SF109">
    <property type="entry name" value="HTH-TYPE TRANSCRIPTIONAL REGULATOR GALS"/>
    <property type="match status" value="1"/>
</dbReference>
<dbReference type="Proteomes" id="UP000632222">
    <property type="component" value="Unassembled WGS sequence"/>
</dbReference>
<dbReference type="Pfam" id="PF13377">
    <property type="entry name" value="Peripla_BP_3"/>
    <property type="match status" value="1"/>
</dbReference>
<comment type="caution">
    <text evidence="5">The sequence shown here is derived from an EMBL/GenBank/DDBJ whole genome shotgun (WGS) entry which is preliminary data.</text>
</comment>
<keyword evidence="6" id="KW-1185">Reference proteome</keyword>
<dbReference type="EMBL" id="BMOD01000010">
    <property type="protein sequence ID" value="GGJ39802.1"/>
    <property type="molecule type" value="Genomic_DNA"/>
</dbReference>
<proteinExistence type="predicted"/>
<accession>A0ABQ2D0T0</accession>
<dbReference type="InterPro" id="IPR000843">
    <property type="entry name" value="HTH_LacI"/>
</dbReference>
<dbReference type="InterPro" id="IPR028082">
    <property type="entry name" value="Peripla_BP_I"/>
</dbReference>